<dbReference type="OrthoDB" id="5957313at2"/>
<protein>
    <recommendedName>
        <fullName evidence="3">Ribosomal protein P2</fullName>
    </recommendedName>
</protein>
<dbReference type="SUPFAM" id="SSF140804">
    <property type="entry name" value="YidB-like"/>
    <property type="match status" value="1"/>
</dbReference>
<dbReference type="InterPro" id="IPR027405">
    <property type="entry name" value="YidB-like"/>
</dbReference>
<evidence type="ECO:0000313" key="1">
    <source>
        <dbReference type="EMBL" id="AFC85612.1"/>
    </source>
</evidence>
<keyword evidence="2" id="KW-1185">Reference proteome</keyword>
<dbReference type="Proteomes" id="UP000005234">
    <property type="component" value="Chromosome"/>
</dbReference>
<dbReference type="InterPro" id="IPR045372">
    <property type="entry name" value="YidB"/>
</dbReference>
<accession>H8L418</accession>
<evidence type="ECO:0000313" key="2">
    <source>
        <dbReference type="Proteomes" id="UP000005234"/>
    </source>
</evidence>
<gene>
    <name evidence="1" type="ordered locus">Fraau_1153</name>
</gene>
<dbReference type="Pfam" id="PF20159">
    <property type="entry name" value="YidB"/>
    <property type="match status" value="1"/>
</dbReference>
<dbReference type="RefSeq" id="WP_014402618.1">
    <property type="nucleotide sequence ID" value="NC_017033.1"/>
</dbReference>
<dbReference type="AlphaFoldDB" id="H8L418"/>
<sequence length="137" mass="13575">MGLLDNLLGNGGQAASLMGVASDLLDKVGGVQGLVQVLQQHGLGEQVQSWIGTGENQPVSGSALGQALDKAGLGNLVQEAASKVGMDPDTLLGHLSDLLPAAINHLTPNGQTPEAGASSGGLDLGSLAGLASKFLSK</sequence>
<proteinExistence type="predicted"/>
<dbReference type="eggNOG" id="COG3753">
    <property type="taxonomic scope" value="Bacteria"/>
</dbReference>
<dbReference type="KEGG" id="fau:Fraau_1153"/>
<evidence type="ECO:0008006" key="3">
    <source>
        <dbReference type="Google" id="ProtNLM"/>
    </source>
</evidence>
<reference evidence="1" key="1">
    <citation type="submission" date="2012-02" db="EMBL/GenBank/DDBJ databases">
        <title>The complete genome of Frateuria aurantia DSM 6220.</title>
        <authorList>
            <consortium name="US DOE Joint Genome Institute (JGI-PGF)"/>
            <person name="Lucas S."/>
            <person name="Copeland A."/>
            <person name="Lapidus A."/>
            <person name="Glavina del Rio T."/>
            <person name="Dalin E."/>
            <person name="Tice H."/>
            <person name="Bruce D."/>
            <person name="Goodwin L."/>
            <person name="Pitluck S."/>
            <person name="Peters L."/>
            <person name="Ovchinnikova G."/>
            <person name="Teshima H."/>
            <person name="Kyrpides N."/>
            <person name="Mavromatis K."/>
            <person name="Ivanova N."/>
            <person name="Brettin T."/>
            <person name="Detter J.C."/>
            <person name="Han C."/>
            <person name="Larimer F."/>
            <person name="Land M."/>
            <person name="Hauser L."/>
            <person name="Markowitz V."/>
            <person name="Cheng J.-F."/>
            <person name="Hugenholtz P."/>
            <person name="Woyke T."/>
            <person name="Wu D."/>
            <person name="Brambilla E."/>
            <person name="Klenk H.-P."/>
            <person name="Eisen J.A."/>
        </authorList>
    </citation>
    <scope>NUCLEOTIDE SEQUENCE</scope>
    <source>
        <strain evidence="1">DSM 6220</strain>
    </source>
</reference>
<dbReference type="Gene3D" id="1.10.10.690">
    <property type="entry name" value="YidB-like"/>
    <property type="match status" value="1"/>
</dbReference>
<organism evidence="1 2">
    <name type="scientific">Frateuria aurantia (strain ATCC 33424 / DSM 6220 / KCTC 2777 / LMG 1558 / NBRC 3245 / NCIMB 13370)</name>
    <name type="common">Acetobacter aurantius</name>
    <dbReference type="NCBI Taxonomy" id="767434"/>
    <lineage>
        <taxon>Bacteria</taxon>
        <taxon>Pseudomonadati</taxon>
        <taxon>Pseudomonadota</taxon>
        <taxon>Gammaproteobacteria</taxon>
        <taxon>Lysobacterales</taxon>
        <taxon>Rhodanobacteraceae</taxon>
        <taxon>Frateuria</taxon>
    </lineage>
</organism>
<dbReference type="EMBL" id="CP003350">
    <property type="protein sequence ID" value="AFC85612.1"/>
    <property type="molecule type" value="Genomic_DNA"/>
</dbReference>
<dbReference type="HOGENOM" id="CLU_084747_4_0_6"/>
<name>H8L418_FRAAD</name>